<dbReference type="GO" id="GO:0046872">
    <property type="term" value="F:metal ion binding"/>
    <property type="evidence" value="ECO:0007669"/>
    <property type="project" value="UniProtKB-KW"/>
</dbReference>
<organism evidence="3 4">
    <name type="scientific">Halapricum salinum</name>
    <dbReference type="NCBI Taxonomy" id="1457250"/>
    <lineage>
        <taxon>Archaea</taxon>
        <taxon>Methanobacteriati</taxon>
        <taxon>Methanobacteriota</taxon>
        <taxon>Stenosarchaea group</taxon>
        <taxon>Halobacteria</taxon>
        <taxon>Halobacteriales</taxon>
        <taxon>Haloarculaceae</taxon>
        <taxon>Halapricum</taxon>
    </lineage>
</organism>
<dbReference type="GO" id="GO:0016787">
    <property type="term" value="F:hydrolase activity"/>
    <property type="evidence" value="ECO:0007669"/>
    <property type="project" value="UniProtKB-KW"/>
</dbReference>
<dbReference type="Gene3D" id="3.60.15.10">
    <property type="entry name" value="Ribonuclease Z/Hydroxyacylglutathione hydrolase-like"/>
    <property type="match status" value="1"/>
</dbReference>
<dbReference type="EMBL" id="CP031310">
    <property type="protein sequence ID" value="QCC50217.1"/>
    <property type="molecule type" value="Genomic_DNA"/>
</dbReference>
<protein>
    <submittedName>
        <fullName evidence="3">MBL fold metallo-hydrolase</fullName>
    </submittedName>
</protein>
<dbReference type="Pfam" id="PF00753">
    <property type="entry name" value="Lactamase_B"/>
    <property type="match status" value="1"/>
</dbReference>
<dbReference type="PROSITE" id="PS50206">
    <property type="entry name" value="RHODANESE_3"/>
    <property type="match status" value="1"/>
</dbReference>
<keyword evidence="3" id="KW-0378">Hydrolase</keyword>
<reference evidence="3 4" key="1">
    <citation type="journal article" date="2019" name="Nat. Commun.">
        <title>A new type of DNA phosphorothioation-based antiviral system in archaea.</title>
        <authorList>
            <person name="Xiong L."/>
            <person name="Liu S."/>
            <person name="Chen S."/>
            <person name="Xiao Y."/>
            <person name="Zhu B."/>
            <person name="Gao Y."/>
            <person name="Zhang Y."/>
            <person name="Chen B."/>
            <person name="Luo J."/>
            <person name="Deng Z."/>
            <person name="Chen X."/>
            <person name="Wang L."/>
            <person name="Chen S."/>
        </authorList>
    </citation>
    <scope>NUCLEOTIDE SEQUENCE [LARGE SCALE GENOMIC DNA]</scope>
    <source>
        <strain evidence="3 4">CBA1105</strain>
    </source>
</reference>
<dbReference type="KEGG" id="hsn:DV733_02755"/>
<dbReference type="CDD" id="cd07724">
    <property type="entry name" value="POD-like_MBL-fold"/>
    <property type="match status" value="1"/>
</dbReference>
<keyword evidence="4" id="KW-1185">Reference proteome</keyword>
<evidence type="ECO:0000259" key="2">
    <source>
        <dbReference type="PROSITE" id="PS50206"/>
    </source>
</evidence>
<evidence type="ECO:0000313" key="3">
    <source>
        <dbReference type="EMBL" id="QCC50217.1"/>
    </source>
</evidence>
<dbReference type="InterPro" id="IPR051682">
    <property type="entry name" value="Mito_Persulfide_Diox"/>
</dbReference>
<name>A0A4D6HBW4_9EURY</name>
<dbReference type="RefSeq" id="WP_049993661.1">
    <property type="nucleotide sequence ID" value="NZ_CP031310.1"/>
</dbReference>
<dbReference type="GO" id="GO:0070813">
    <property type="term" value="P:hydrogen sulfide metabolic process"/>
    <property type="evidence" value="ECO:0007669"/>
    <property type="project" value="TreeGrafter"/>
</dbReference>
<dbReference type="InterPro" id="IPR001763">
    <property type="entry name" value="Rhodanese-like_dom"/>
</dbReference>
<dbReference type="SUPFAM" id="SSF52821">
    <property type="entry name" value="Rhodanese/Cell cycle control phosphatase"/>
    <property type="match status" value="1"/>
</dbReference>
<feature type="domain" description="Rhodanese" evidence="2">
    <location>
        <begin position="19"/>
        <end position="119"/>
    </location>
</feature>
<gene>
    <name evidence="3" type="ORF">DV733_02755</name>
</gene>
<dbReference type="Pfam" id="PF00581">
    <property type="entry name" value="Rhodanese"/>
    <property type="match status" value="1"/>
</dbReference>
<evidence type="ECO:0000256" key="1">
    <source>
        <dbReference type="ARBA" id="ARBA00022723"/>
    </source>
</evidence>
<dbReference type="OrthoDB" id="9180at2157"/>
<dbReference type="Proteomes" id="UP000296706">
    <property type="component" value="Chromosome"/>
</dbReference>
<dbReference type="PANTHER" id="PTHR43084:SF1">
    <property type="entry name" value="PERSULFIDE DIOXYGENASE ETHE1, MITOCHONDRIAL"/>
    <property type="match status" value="1"/>
</dbReference>
<dbReference type="Gene3D" id="3.40.250.10">
    <property type="entry name" value="Rhodanese-like domain"/>
    <property type="match status" value="1"/>
</dbReference>
<sequence>MTDQTPAITPRELYDRIEAGEPVRILDIRDRTAVEQWQITGDSVTFTFLPRSKVLQAKAIGTVDGLVGEIDGEGPITVVCAEGRASAEVADFLTEAGHDAQNLAEGMEGWADLYVGTELETQGVRIVQYRRPSSGCLAYLIVSDGEAAVVDPLAAFTDRYVADATGFDAEIECVIDTHVHADHVSGLRELAAETGANPLMSPEARERGVAFETETITDGETLTVGDATVEAMAAPGHTTGMTALVVDGVLLSGDSLFVESVARPDLEREDAGAADLAHELYVTLTEQFGLLPDDVLVAPGHYSEAAEQATDGTYSATLGELRGELWTFETTEAAFVERILADLPPRPANYERLIAINLGQQTQTEDALELELGPNNCAATA</sequence>
<dbReference type="SMART" id="SM00450">
    <property type="entry name" value="RHOD"/>
    <property type="match status" value="1"/>
</dbReference>
<dbReference type="GO" id="GO:0006749">
    <property type="term" value="P:glutathione metabolic process"/>
    <property type="evidence" value="ECO:0007669"/>
    <property type="project" value="InterPro"/>
</dbReference>
<dbReference type="InterPro" id="IPR001279">
    <property type="entry name" value="Metallo-B-lactamas"/>
</dbReference>
<dbReference type="AlphaFoldDB" id="A0A4D6HBW4"/>
<dbReference type="SMART" id="SM00849">
    <property type="entry name" value="Lactamase_B"/>
    <property type="match status" value="1"/>
</dbReference>
<keyword evidence="1" id="KW-0479">Metal-binding</keyword>
<dbReference type="InterPro" id="IPR036873">
    <property type="entry name" value="Rhodanese-like_dom_sf"/>
</dbReference>
<dbReference type="SUPFAM" id="SSF56281">
    <property type="entry name" value="Metallo-hydrolase/oxidoreductase"/>
    <property type="match status" value="1"/>
</dbReference>
<accession>A0A4D6HBW4</accession>
<dbReference type="InterPro" id="IPR036866">
    <property type="entry name" value="RibonucZ/Hydroxyglut_hydro"/>
</dbReference>
<dbReference type="PANTHER" id="PTHR43084">
    <property type="entry name" value="PERSULFIDE DIOXYGENASE ETHE1"/>
    <property type="match status" value="1"/>
</dbReference>
<dbReference type="STRING" id="1457250.GCA_000755225_02848"/>
<proteinExistence type="predicted"/>
<evidence type="ECO:0000313" key="4">
    <source>
        <dbReference type="Proteomes" id="UP000296706"/>
    </source>
</evidence>
<dbReference type="GO" id="GO:0050313">
    <property type="term" value="F:sulfur dioxygenase activity"/>
    <property type="evidence" value="ECO:0007669"/>
    <property type="project" value="InterPro"/>
</dbReference>
<dbReference type="InterPro" id="IPR044528">
    <property type="entry name" value="POD-like_MBL-fold"/>
</dbReference>
<dbReference type="GeneID" id="39846750"/>